<dbReference type="AlphaFoldDB" id="A0AAV7E317"/>
<dbReference type="GO" id="GO:0016788">
    <property type="term" value="F:hydrolase activity, acting on ester bonds"/>
    <property type="evidence" value="ECO:0007669"/>
    <property type="project" value="InterPro"/>
</dbReference>
<dbReference type="CDD" id="cd01837">
    <property type="entry name" value="SGNH_plant_lipase_like"/>
    <property type="match status" value="1"/>
</dbReference>
<comment type="caution">
    <text evidence="2">The sequence shown here is derived from an EMBL/GenBank/DDBJ whole genome shotgun (WGS) entry which is preliminary data.</text>
</comment>
<comment type="similarity">
    <text evidence="1">Belongs to the 'GDSL' lipolytic enzyme family.</text>
</comment>
<dbReference type="EMBL" id="JAINDJ010000007">
    <property type="protein sequence ID" value="KAG9442746.1"/>
    <property type="molecule type" value="Genomic_DNA"/>
</dbReference>
<evidence type="ECO:0000313" key="3">
    <source>
        <dbReference type="Proteomes" id="UP000825729"/>
    </source>
</evidence>
<dbReference type="Pfam" id="PF00657">
    <property type="entry name" value="Lipase_GDSL"/>
    <property type="match status" value="1"/>
</dbReference>
<dbReference type="InterPro" id="IPR035669">
    <property type="entry name" value="SGNH_plant_lipase-like"/>
</dbReference>
<gene>
    <name evidence="2" type="ORF">H6P81_018600</name>
</gene>
<name>A0AAV7E317_ARIFI</name>
<dbReference type="FunFam" id="3.40.50.1110:FF:000003">
    <property type="entry name" value="GDSL esterase/lipase APG"/>
    <property type="match status" value="1"/>
</dbReference>
<dbReference type="Proteomes" id="UP000825729">
    <property type="component" value="Unassembled WGS sequence"/>
</dbReference>
<organism evidence="2 3">
    <name type="scientific">Aristolochia fimbriata</name>
    <name type="common">White veined hardy Dutchman's pipe vine</name>
    <dbReference type="NCBI Taxonomy" id="158543"/>
    <lineage>
        <taxon>Eukaryota</taxon>
        <taxon>Viridiplantae</taxon>
        <taxon>Streptophyta</taxon>
        <taxon>Embryophyta</taxon>
        <taxon>Tracheophyta</taxon>
        <taxon>Spermatophyta</taxon>
        <taxon>Magnoliopsida</taxon>
        <taxon>Magnoliidae</taxon>
        <taxon>Piperales</taxon>
        <taxon>Aristolochiaceae</taxon>
        <taxon>Aristolochia</taxon>
    </lineage>
</organism>
<dbReference type="InterPro" id="IPR036514">
    <property type="entry name" value="SGNH_hydro_sf"/>
</dbReference>
<dbReference type="InterPro" id="IPR050592">
    <property type="entry name" value="GDSL_lipolytic_enzyme"/>
</dbReference>
<protein>
    <submittedName>
        <fullName evidence="2">Uncharacterized protein</fullName>
    </submittedName>
</protein>
<dbReference type="InterPro" id="IPR001087">
    <property type="entry name" value="GDSL"/>
</dbReference>
<proteinExistence type="inferred from homology"/>
<accession>A0AAV7E317</accession>
<dbReference type="PANTHER" id="PTHR45642:SF95">
    <property type="entry name" value="GDSL-LIKE LIPASE_ACYLHYDROLASE FAMILY PROTEIN, EXPRESSED"/>
    <property type="match status" value="1"/>
</dbReference>
<keyword evidence="3" id="KW-1185">Reference proteome</keyword>
<dbReference type="PANTHER" id="PTHR45642">
    <property type="entry name" value="GDSL ESTERASE/LIPASE EXL3"/>
    <property type="match status" value="1"/>
</dbReference>
<sequence>MRGETPSFYTVIFCLIHNIEKKKKKKITDTMSVFPHRLLLLVLLLLHVIVYVHGWTSNHSKVPALLVFGDSLVDPGNNNVLPTIAKSNFPPYGREFPGRRPTGRFSNGKLPSDFLASVIGLKELLPAYLDPQLKPQDLLTGVSFASAGTGYDQRTADTWSVLSVGDQLKLFKEYIGRLKAVAGEERAKSILSKSLYAVAAGSNDMLFTYFQNPINLKRYDVNTYAGFLIDTVSGIVQELYQLGARKIAVAGLPPLGCLPSQRTLAGGILRKCVDIYNDAAILYNSKLTAELRSLGSQLTGTTIGYIDLYGSVYDLIANPVAYGFEEVSKGCCGTGKLEFSILCNRFSPETCEDDSKYVFWDSYHPTEKASAILVKKLFQKLKFLL</sequence>
<evidence type="ECO:0000256" key="1">
    <source>
        <dbReference type="ARBA" id="ARBA00008668"/>
    </source>
</evidence>
<dbReference type="SUPFAM" id="SSF52266">
    <property type="entry name" value="SGNH hydrolase"/>
    <property type="match status" value="1"/>
</dbReference>
<dbReference type="Gene3D" id="3.40.50.1110">
    <property type="entry name" value="SGNH hydrolase"/>
    <property type="match status" value="1"/>
</dbReference>
<reference evidence="2 3" key="1">
    <citation type="submission" date="2021-07" db="EMBL/GenBank/DDBJ databases">
        <title>The Aristolochia fimbriata genome: insights into angiosperm evolution, floral development and chemical biosynthesis.</title>
        <authorList>
            <person name="Jiao Y."/>
        </authorList>
    </citation>
    <scope>NUCLEOTIDE SEQUENCE [LARGE SCALE GENOMIC DNA]</scope>
    <source>
        <strain evidence="2">IBCAS-2021</strain>
        <tissue evidence="2">Leaf</tissue>
    </source>
</reference>
<evidence type="ECO:0000313" key="2">
    <source>
        <dbReference type="EMBL" id="KAG9442746.1"/>
    </source>
</evidence>